<dbReference type="EMBL" id="CYPU01000039">
    <property type="protein sequence ID" value="CUH48217.1"/>
    <property type="molecule type" value="Genomic_DNA"/>
</dbReference>
<dbReference type="STRING" id="81569.RUM4293_00153"/>
<accession>A0A0P1EE81</accession>
<organism evidence="2 3">
    <name type="scientific">Ruegeria atlantica</name>
    <dbReference type="NCBI Taxonomy" id="81569"/>
    <lineage>
        <taxon>Bacteria</taxon>
        <taxon>Pseudomonadati</taxon>
        <taxon>Pseudomonadota</taxon>
        <taxon>Alphaproteobacteria</taxon>
        <taxon>Rhodobacterales</taxon>
        <taxon>Roseobacteraceae</taxon>
        <taxon>Ruegeria</taxon>
    </lineage>
</organism>
<proteinExistence type="predicted"/>
<dbReference type="GO" id="GO:0010468">
    <property type="term" value="P:regulation of gene expression"/>
    <property type="evidence" value="ECO:0007669"/>
    <property type="project" value="InterPro"/>
</dbReference>
<dbReference type="Proteomes" id="UP000050783">
    <property type="component" value="Unassembled WGS sequence"/>
</dbReference>
<dbReference type="Pfam" id="PF05145">
    <property type="entry name" value="AbrB"/>
    <property type="match status" value="1"/>
</dbReference>
<feature type="transmembrane region" description="Helical" evidence="1">
    <location>
        <begin position="37"/>
        <end position="56"/>
    </location>
</feature>
<dbReference type="PANTHER" id="PTHR38457">
    <property type="entry name" value="REGULATOR ABRB-RELATED"/>
    <property type="match status" value="1"/>
</dbReference>
<gene>
    <name evidence="2" type="ORF">RUA4292_02395</name>
</gene>
<sequence>MTASSLHLSPLMQRSVTLILAMLGTAVFWALNLPLPFLFGPMSACLIAALAHAPMWDFGQISVGSRTILGVAVGASITPSLFAELPKMAASLLLIPVFILLIAMVGVPFFRKFWGFDDKTAFFAAMPGGFQDMVALLRKSDDSRTSPFPGRIYPTAFVTGMPRPVNRLRTAMRT</sequence>
<evidence type="ECO:0000313" key="3">
    <source>
        <dbReference type="Proteomes" id="UP000050783"/>
    </source>
</evidence>
<feature type="transmembrane region" description="Helical" evidence="1">
    <location>
        <begin position="12"/>
        <end position="31"/>
    </location>
</feature>
<protein>
    <submittedName>
        <fullName evidence="2">Membrane protein AbrB duplication</fullName>
    </submittedName>
</protein>
<keyword evidence="1" id="KW-1133">Transmembrane helix</keyword>
<name>A0A0P1EE81_9RHOB</name>
<feature type="transmembrane region" description="Helical" evidence="1">
    <location>
        <begin position="88"/>
        <end position="110"/>
    </location>
</feature>
<evidence type="ECO:0000313" key="2">
    <source>
        <dbReference type="EMBL" id="CUH48217.1"/>
    </source>
</evidence>
<keyword evidence="1" id="KW-0472">Membrane</keyword>
<keyword evidence="1" id="KW-0812">Transmembrane</keyword>
<dbReference type="InterPro" id="IPR007820">
    <property type="entry name" value="AbrB_fam"/>
</dbReference>
<reference evidence="2 3" key="1">
    <citation type="submission" date="2015-09" db="EMBL/GenBank/DDBJ databases">
        <authorList>
            <consortium name="Swine Surveillance"/>
        </authorList>
    </citation>
    <scope>NUCLEOTIDE SEQUENCE [LARGE SCALE GENOMIC DNA]</scope>
    <source>
        <strain evidence="2 3">CECT 4292</strain>
    </source>
</reference>
<dbReference type="AlphaFoldDB" id="A0A0P1EE81"/>
<evidence type="ECO:0000256" key="1">
    <source>
        <dbReference type="SAM" id="Phobius"/>
    </source>
</evidence>
<dbReference type="PANTHER" id="PTHR38457:SF1">
    <property type="entry name" value="REGULATOR ABRB-RELATED"/>
    <property type="match status" value="1"/>
</dbReference>
<dbReference type="GO" id="GO:0016020">
    <property type="term" value="C:membrane"/>
    <property type="evidence" value="ECO:0007669"/>
    <property type="project" value="InterPro"/>
</dbReference>